<dbReference type="STRING" id="35608.A0A2U1QIZ5"/>
<evidence type="ECO:0000313" key="7">
    <source>
        <dbReference type="EMBL" id="PWA97979.1"/>
    </source>
</evidence>
<evidence type="ECO:0000256" key="2">
    <source>
        <dbReference type="ARBA" id="ARBA00022771"/>
    </source>
</evidence>
<dbReference type="InterPro" id="IPR004333">
    <property type="entry name" value="SBP_dom"/>
</dbReference>
<dbReference type="GO" id="GO:0008270">
    <property type="term" value="F:zinc ion binding"/>
    <property type="evidence" value="ECO:0007669"/>
    <property type="project" value="UniProtKB-KW"/>
</dbReference>
<organism evidence="7 8">
    <name type="scientific">Artemisia annua</name>
    <name type="common">Sweet wormwood</name>
    <dbReference type="NCBI Taxonomy" id="35608"/>
    <lineage>
        <taxon>Eukaryota</taxon>
        <taxon>Viridiplantae</taxon>
        <taxon>Streptophyta</taxon>
        <taxon>Embryophyta</taxon>
        <taxon>Tracheophyta</taxon>
        <taxon>Spermatophyta</taxon>
        <taxon>Magnoliopsida</taxon>
        <taxon>eudicotyledons</taxon>
        <taxon>Gunneridae</taxon>
        <taxon>Pentapetalae</taxon>
        <taxon>asterids</taxon>
        <taxon>campanulids</taxon>
        <taxon>Asterales</taxon>
        <taxon>Asteraceae</taxon>
        <taxon>Asteroideae</taxon>
        <taxon>Anthemideae</taxon>
        <taxon>Artemisiinae</taxon>
        <taxon>Artemisia</taxon>
    </lineage>
</organism>
<dbReference type="GO" id="GO:0003677">
    <property type="term" value="F:DNA binding"/>
    <property type="evidence" value="ECO:0007669"/>
    <property type="project" value="InterPro"/>
</dbReference>
<dbReference type="OrthoDB" id="514967at2759"/>
<evidence type="ECO:0000256" key="3">
    <source>
        <dbReference type="ARBA" id="ARBA00022833"/>
    </source>
</evidence>
<keyword evidence="3" id="KW-0862">Zinc</keyword>
<dbReference type="Gene3D" id="4.10.1100.10">
    <property type="entry name" value="Transcription factor, SBP-box domain"/>
    <property type="match status" value="1"/>
</dbReference>
<reference evidence="7 8" key="1">
    <citation type="journal article" date="2018" name="Mol. Plant">
        <title>The genome of Artemisia annua provides insight into the evolution of Asteraceae family and artemisinin biosynthesis.</title>
        <authorList>
            <person name="Shen Q."/>
            <person name="Zhang L."/>
            <person name="Liao Z."/>
            <person name="Wang S."/>
            <person name="Yan T."/>
            <person name="Shi P."/>
            <person name="Liu M."/>
            <person name="Fu X."/>
            <person name="Pan Q."/>
            <person name="Wang Y."/>
            <person name="Lv Z."/>
            <person name="Lu X."/>
            <person name="Zhang F."/>
            <person name="Jiang W."/>
            <person name="Ma Y."/>
            <person name="Chen M."/>
            <person name="Hao X."/>
            <person name="Li L."/>
            <person name="Tang Y."/>
            <person name="Lv G."/>
            <person name="Zhou Y."/>
            <person name="Sun X."/>
            <person name="Brodelius P.E."/>
            <person name="Rose J.K.C."/>
            <person name="Tang K."/>
        </authorList>
    </citation>
    <scope>NUCLEOTIDE SEQUENCE [LARGE SCALE GENOMIC DNA]</scope>
    <source>
        <strain evidence="8">cv. Huhao1</strain>
        <tissue evidence="7">Leaf</tissue>
    </source>
</reference>
<dbReference type="InterPro" id="IPR036893">
    <property type="entry name" value="SBP_sf"/>
</dbReference>
<evidence type="ECO:0000256" key="1">
    <source>
        <dbReference type="ARBA" id="ARBA00022723"/>
    </source>
</evidence>
<keyword evidence="2 4" id="KW-0863">Zinc-finger</keyword>
<evidence type="ECO:0000256" key="5">
    <source>
        <dbReference type="SAM" id="MobiDB-lite"/>
    </source>
</evidence>
<name>A0A2U1QIZ5_ARTAN</name>
<gene>
    <name evidence="7" type="ORF">CTI12_AA024430</name>
</gene>
<feature type="domain" description="SBP-type" evidence="6">
    <location>
        <begin position="35"/>
        <end position="112"/>
    </location>
</feature>
<dbReference type="Pfam" id="PF03110">
    <property type="entry name" value="SBP"/>
    <property type="match status" value="1"/>
</dbReference>
<evidence type="ECO:0000256" key="4">
    <source>
        <dbReference type="PROSITE-ProRule" id="PRU00470"/>
    </source>
</evidence>
<dbReference type="EMBL" id="PKPP01000090">
    <property type="protein sequence ID" value="PWA97979.1"/>
    <property type="molecule type" value="Genomic_DNA"/>
</dbReference>
<protein>
    <submittedName>
        <fullName evidence="7">SBP-like protein</fullName>
    </submittedName>
</protein>
<comment type="caution">
    <text evidence="7">The sequence shown here is derived from an EMBL/GenBank/DDBJ whole genome shotgun (WGS) entry which is preliminary data.</text>
</comment>
<dbReference type="PROSITE" id="PS51141">
    <property type="entry name" value="ZF_SBP"/>
    <property type="match status" value="1"/>
</dbReference>
<dbReference type="PANTHER" id="PTHR31251:SF108">
    <property type="entry name" value="SQUAMOSA PROMOTER-BINDING-LIKE PROTEIN 7"/>
    <property type="match status" value="1"/>
</dbReference>
<keyword evidence="1" id="KW-0479">Metal-binding</keyword>
<dbReference type="InterPro" id="IPR044817">
    <property type="entry name" value="SBP-like"/>
</dbReference>
<feature type="compositionally biased region" description="Basic residues" evidence="5">
    <location>
        <begin position="101"/>
        <end position="112"/>
    </location>
</feature>
<dbReference type="GO" id="GO:0005634">
    <property type="term" value="C:nucleus"/>
    <property type="evidence" value="ECO:0007669"/>
    <property type="project" value="InterPro"/>
</dbReference>
<dbReference type="SUPFAM" id="SSF103612">
    <property type="entry name" value="SBT domain"/>
    <property type="match status" value="1"/>
</dbReference>
<proteinExistence type="predicted"/>
<dbReference type="Proteomes" id="UP000245207">
    <property type="component" value="Unassembled WGS sequence"/>
</dbReference>
<dbReference type="AlphaFoldDB" id="A0A2U1QIZ5"/>
<accession>A0A2U1QIZ5</accession>
<dbReference type="PANTHER" id="PTHR31251">
    <property type="entry name" value="SQUAMOSA PROMOTER-BINDING-LIKE PROTEIN 4"/>
    <property type="match status" value="1"/>
</dbReference>
<feature type="region of interest" description="Disordered" evidence="5">
    <location>
        <begin position="101"/>
        <end position="142"/>
    </location>
</feature>
<keyword evidence="8" id="KW-1185">Reference proteome</keyword>
<sequence length="142" mass="16223">MDDPSSSTWDWNHLLDFDIDDDHLPLPTDDLHASSSNGNVPGCEVDISELKGYHKRHRVCLDCANASNVVIDGIHKRYCQQCAKFHVLSDFDEGKRSCRRKLERHNNRRRRKSVDPKGSKPQIADYNEGYDEAGKGDNNSLR</sequence>
<evidence type="ECO:0000313" key="8">
    <source>
        <dbReference type="Proteomes" id="UP000245207"/>
    </source>
</evidence>
<evidence type="ECO:0000259" key="6">
    <source>
        <dbReference type="PROSITE" id="PS51141"/>
    </source>
</evidence>